<proteinExistence type="predicted"/>
<name>A0ABQ0PYH0_9PROT</name>
<gene>
    <name evidence="2" type="ORF">AA14337_2894</name>
</gene>
<protein>
    <submittedName>
        <fullName evidence="2">Uncharacterized protein</fullName>
    </submittedName>
</protein>
<reference evidence="2" key="1">
    <citation type="submission" date="2013-04" db="EMBL/GenBank/DDBJ databases">
        <title>The genome sequencing project of 58 acetic acid bacteria.</title>
        <authorList>
            <person name="Okamoto-Kainuma A."/>
            <person name="Ishikawa M."/>
            <person name="Umino S."/>
            <person name="Koizumi Y."/>
            <person name="Shiwa Y."/>
            <person name="Yoshikawa H."/>
            <person name="Matsutani M."/>
            <person name="Matsushita K."/>
        </authorList>
    </citation>
    <scope>NUCLEOTIDE SEQUENCE</scope>
    <source>
        <strain evidence="2">DSM 14337</strain>
    </source>
</reference>
<evidence type="ECO:0000256" key="1">
    <source>
        <dbReference type="SAM" id="MobiDB-lite"/>
    </source>
</evidence>
<sequence>MARKTPEQRLFVGNFPSGIVFADRSREKWGDYARCAMISFSDLKVTIEKDCPDALRPLIEEKSLAYQRMVGQQFPYSSTQTITMGYDLPDVRRQNTDPRSPEHWRAENELVRNNGYAFTDLEKWVNGLGDGRAAPHGDEGGTIMYDPTGQKPAYRRVSAVECIDAAISEGHFSRYPDYIQEALPTEALQPLDADLDEPELPEDDAPSP</sequence>
<feature type="region of interest" description="Disordered" evidence="1">
    <location>
        <begin position="183"/>
        <end position="208"/>
    </location>
</feature>
<comment type="caution">
    <text evidence="2">The sequence shown here is derived from an EMBL/GenBank/DDBJ whole genome shotgun (WGS) entry which is preliminary data.</text>
</comment>
<accession>A0ABQ0PYH0</accession>
<feature type="compositionally biased region" description="Acidic residues" evidence="1">
    <location>
        <begin position="193"/>
        <end position="208"/>
    </location>
</feature>
<dbReference type="Proteomes" id="UP001065047">
    <property type="component" value="Unassembled WGS sequence"/>
</dbReference>
<organism evidence="2 3">
    <name type="scientific">Acetobacter malorum DSM 14337</name>
    <dbReference type="NCBI Taxonomy" id="1307910"/>
    <lineage>
        <taxon>Bacteria</taxon>
        <taxon>Pseudomonadati</taxon>
        <taxon>Pseudomonadota</taxon>
        <taxon>Alphaproteobacteria</taxon>
        <taxon>Acetobacterales</taxon>
        <taxon>Acetobacteraceae</taxon>
        <taxon>Acetobacter</taxon>
    </lineage>
</organism>
<evidence type="ECO:0000313" key="3">
    <source>
        <dbReference type="Proteomes" id="UP001065047"/>
    </source>
</evidence>
<dbReference type="RefSeq" id="WP_156476907.1">
    <property type="nucleotide sequence ID" value="NZ_BAPF01000050.1"/>
</dbReference>
<keyword evidence="3" id="KW-1185">Reference proteome</keyword>
<dbReference type="EMBL" id="BAPF01000050">
    <property type="protein sequence ID" value="GBQ84710.1"/>
    <property type="molecule type" value="Genomic_DNA"/>
</dbReference>
<evidence type="ECO:0000313" key="2">
    <source>
        <dbReference type="EMBL" id="GBQ84710.1"/>
    </source>
</evidence>
<dbReference type="GeneID" id="29556891"/>